<evidence type="ECO:0000256" key="1">
    <source>
        <dbReference type="SAM" id="Coils"/>
    </source>
</evidence>
<feature type="coiled-coil region" evidence="1">
    <location>
        <begin position="200"/>
        <end position="227"/>
    </location>
</feature>
<organism evidence="2 3">
    <name type="scientific">Hexamita inflata</name>
    <dbReference type="NCBI Taxonomy" id="28002"/>
    <lineage>
        <taxon>Eukaryota</taxon>
        <taxon>Metamonada</taxon>
        <taxon>Diplomonadida</taxon>
        <taxon>Hexamitidae</taxon>
        <taxon>Hexamitinae</taxon>
        <taxon>Hexamita</taxon>
    </lineage>
</organism>
<dbReference type="EMBL" id="CAXDID020000134">
    <property type="protein sequence ID" value="CAL6036536.1"/>
    <property type="molecule type" value="Genomic_DNA"/>
</dbReference>
<comment type="caution">
    <text evidence="2">The sequence shown here is derived from an EMBL/GenBank/DDBJ whole genome shotgun (WGS) entry which is preliminary data.</text>
</comment>
<name>A0ABP1JER3_9EUKA</name>
<keyword evidence="3" id="KW-1185">Reference proteome</keyword>
<sequence>MNVLQVGLEHDINMSIQSGKLIILQGETQIFSRSIICEQEPLITMNKGLILQGQILIQSSEYIYSLDDFILHPIVKIQADSEMFYLNNTLYVQQGRRQVYEIKDGQLKFLCFLSGQLFQFWDRLYVVDFAVNVVNADFTQKKVYQHGSKLNIQFQYYNYLIIGFDTNHSIFNMLTGTGDLSSIRFYSSNAKKVFIKQLGLQKMAESLKLYQERLQREQLQFQQLQHQLSIINACICGKIKPVFTPQAVLTRNPLHLLNPIQLSSNIFLSAQNDSLLFLDNNFKIIYSSPFHSVCKPVHLSPSCYHRPLKTESNLYIQFCSHLYSINMQNLNLEQAIEIPNYILSVHPSASCFVLQNALFAHNQNGTVYKLIDNQFVEVEKTKCKRMWFANIDSGVVAFDVFGAYSVDSDYNGQLRFNVLYLNYRNEITKVYDEEKLLEKFTPRLKAVCKDSIDIDFNEQGKLIKVNLCEAQKIQQIEDSVFIQEAPKVLAMEIVIQMHNKLFETQFQQNERQLKVTHAKKIIVTSKIQDIVHQQQNSFNKWLLKSVEAFKTE</sequence>
<reference evidence="2 3" key="1">
    <citation type="submission" date="2024-07" db="EMBL/GenBank/DDBJ databases">
        <authorList>
            <person name="Akdeniz Z."/>
        </authorList>
    </citation>
    <scope>NUCLEOTIDE SEQUENCE [LARGE SCALE GENOMIC DNA]</scope>
</reference>
<keyword evidence="1" id="KW-0175">Coiled coil</keyword>
<evidence type="ECO:0000313" key="2">
    <source>
        <dbReference type="EMBL" id="CAL6036536.1"/>
    </source>
</evidence>
<accession>A0ABP1JER3</accession>
<dbReference type="Proteomes" id="UP001642409">
    <property type="component" value="Unassembled WGS sequence"/>
</dbReference>
<gene>
    <name evidence="2" type="ORF">HINF_LOCUS36456</name>
</gene>
<proteinExistence type="predicted"/>
<evidence type="ECO:0000313" key="3">
    <source>
        <dbReference type="Proteomes" id="UP001642409"/>
    </source>
</evidence>
<protein>
    <submittedName>
        <fullName evidence="2">Hypothetical_protein</fullName>
    </submittedName>
</protein>